<reference evidence="1" key="1">
    <citation type="submission" date="2023-07" db="EMBL/GenBank/DDBJ databases">
        <title>Sorghum-associated microbial communities from plants grown in Nebraska, USA.</title>
        <authorList>
            <person name="Schachtman D."/>
        </authorList>
    </citation>
    <scope>NUCLEOTIDE SEQUENCE</scope>
    <source>
        <strain evidence="1">2697</strain>
    </source>
</reference>
<keyword evidence="2" id="KW-1185">Reference proteome</keyword>
<dbReference type="EMBL" id="JAVDTF010000002">
    <property type="protein sequence ID" value="MDR6784377.1"/>
    <property type="molecule type" value="Genomic_DNA"/>
</dbReference>
<keyword evidence="1" id="KW-0413">Isomerase</keyword>
<organism evidence="1 2">
    <name type="scientific">Pedobacter africanus</name>
    <dbReference type="NCBI Taxonomy" id="151894"/>
    <lineage>
        <taxon>Bacteria</taxon>
        <taxon>Pseudomonadati</taxon>
        <taxon>Bacteroidota</taxon>
        <taxon>Sphingobacteriia</taxon>
        <taxon>Sphingobacteriales</taxon>
        <taxon>Sphingobacteriaceae</taxon>
        <taxon>Pedobacter</taxon>
    </lineage>
</organism>
<proteinExistence type="predicted"/>
<gene>
    <name evidence="1" type="ORF">J2X78_002942</name>
</gene>
<protein>
    <submittedName>
        <fullName evidence="1">Thiol-disulfide isomerase/thioredoxin</fullName>
    </submittedName>
</protein>
<evidence type="ECO:0000313" key="1">
    <source>
        <dbReference type="EMBL" id="MDR6784377.1"/>
    </source>
</evidence>
<accession>A0ACC6KYN1</accession>
<name>A0ACC6KYN1_9SPHI</name>
<dbReference type="Proteomes" id="UP001246858">
    <property type="component" value="Unassembled WGS sequence"/>
</dbReference>
<evidence type="ECO:0000313" key="2">
    <source>
        <dbReference type="Proteomes" id="UP001246858"/>
    </source>
</evidence>
<comment type="caution">
    <text evidence="1">The sequence shown here is derived from an EMBL/GenBank/DDBJ whole genome shotgun (WGS) entry which is preliminary data.</text>
</comment>
<sequence length="760" mass="86989">MLTCLLALLSMACLAQKTIVNPLVGFDGKNRNLKIVKVSLTDTGTVVSFMTTYKAGNWIRIPKNTYIQANGTNDKLFIKATKGIPFNKKYTIPESGKVNYELVFPKIDPTTSNIDYGEEGSEGWKIYDIELVQKQTPLPAFLYTEWYNKKNSDLTIAFYSKAVVFDKKVWFYKEIAKKNDTYILTIANNKSTKQIIIEKPGDKEIKLTVNKLTANLSSDKNSCAEILDKEIYKLPVLKNDSAVFSGYIKNYSPKLGTKILTLAIDNIITGIQENVLIHITPDGYFYRKIPVCHLQKVFLRSDIADENDLYLEPGKELFVILGNGSVKYAGNAAQLNHHLKQLNRIDQFDFVRMRKKLADMKPNDYKAHLLDLQSIESVKLDSINKLGKIPAKAYQVKKKDIVFEYANRMMEYHWNYEHARRQVFKLPDTVKVKIENYPDGYYNFIRDGDFNNELNVISNAYNTFINRFKFIPGFRKTRYVHNYKAMMAALKSEGQQASENDKAFEKIISNDGIILLTDSTNKRIHKKWAADHSEFINTFVSDFFRNSYYNAIDSAVGIKQGILIDLLSAQDISRPIIEQLTPLSAGRLASVIKKIDHPYLKDYVILKNTETLKQVELNKNAGGFFVNETPKVEADKIFDNMMSKFAGKVVLVDFWATWCGPCLGGISRIKPLKEEMKDSNIAFVYITNETSPLPTYQNMVPTIKGQHYRLNNDEWGYLADKFKISGIPHMVLVNKEGKVVNPRLGFMENHELKQLMEKHL</sequence>